<dbReference type="Pfam" id="PF07081">
    <property type="entry name" value="DUF1349"/>
    <property type="match status" value="1"/>
</dbReference>
<dbReference type="AlphaFoldDB" id="A0A2S1SLY3"/>
<dbReference type="InterPro" id="IPR009784">
    <property type="entry name" value="DUF1349"/>
</dbReference>
<dbReference type="PANTHER" id="PTHR35332:SF2">
    <property type="entry name" value="REGULATION OF ENOLASE PROTEIN 1"/>
    <property type="match status" value="1"/>
</dbReference>
<accession>A0A2S1SLY3</accession>
<dbReference type="InterPro" id="IPR013320">
    <property type="entry name" value="ConA-like_dom_sf"/>
</dbReference>
<sequence length="195" mass="21231">MRRVAWREAAWLNPPPVCDTGPDDLVVSTAAGSDFWRHTAYGFVRDDGHALLTPMEEATAVEVSFEARFRTRYDQAGAMIRADRETWIKAGVEFTDGVPHVGAVVTRGVSDWSLSPVPAWADRPVTVRVSRVADTVTVRARCEAEPWRLVRVAPWPAGAASTAGPYCCSPGRSGLDVRFSRFAMGPADPGLHAIP</sequence>
<dbReference type="PANTHER" id="PTHR35332">
    <property type="entry name" value="REGULATION OF ENOLASE PROTEIN 1"/>
    <property type="match status" value="1"/>
</dbReference>
<evidence type="ECO:0000313" key="2">
    <source>
        <dbReference type="Proteomes" id="UP000244900"/>
    </source>
</evidence>
<organism evidence="1 2">
    <name type="scientific">Streptomyces tirandamycinicus</name>
    <dbReference type="NCBI Taxonomy" id="2174846"/>
    <lineage>
        <taxon>Bacteria</taxon>
        <taxon>Bacillati</taxon>
        <taxon>Actinomycetota</taxon>
        <taxon>Actinomycetes</taxon>
        <taxon>Kitasatosporales</taxon>
        <taxon>Streptomycetaceae</taxon>
        <taxon>Streptomyces</taxon>
    </lineage>
</organism>
<protein>
    <submittedName>
        <fullName evidence="1">DUF1349 domain-containing protein</fullName>
    </submittedName>
</protein>
<dbReference type="RefSeq" id="WP_108905166.1">
    <property type="nucleotide sequence ID" value="NZ_CP029188.1"/>
</dbReference>
<name>A0A2S1SLY3_9ACTN</name>
<dbReference type="KEGG" id="stir:DDW44_00435"/>
<evidence type="ECO:0000313" key="1">
    <source>
        <dbReference type="EMBL" id="AWI27408.1"/>
    </source>
</evidence>
<dbReference type="EMBL" id="CP029188">
    <property type="protein sequence ID" value="AWI27408.1"/>
    <property type="molecule type" value="Genomic_DNA"/>
</dbReference>
<dbReference type="OrthoDB" id="9814707at2"/>
<dbReference type="SUPFAM" id="SSF49899">
    <property type="entry name" value="Concanavalin A-like lectins/glucanases"/>
    <property type="match status" value="1"/>
</dbReference>
<dbReference type="Gene3D" id="2.60.120.200">
    <property type="match status" value="1"/>
</dbReference>
<dbReference type="Proteomes" id="UP000244900">
    <property type="component" value="Chromosome"/>
</dbReference>
<proteinExistence type="predicted"/>
<gene>
    <name evidence="1" type="ORF">DDW44_00435</name>
</gene>
<reference evidence="1 2" key="1">
    <citation type="submission" date="2018-05" db="EMBL/GenBank/DDBJ databases">
        <title>Complete genome sequence of sponge-derived Streptomyces sp. HNM0039.</title>
        <authorList>
            <person name="Huang X."/>
            <person name="Zhou S."/>
        </authorList>
    </citation>
    <scope>NUCLEOTIDE SEQUENCE [LARGE SCALE GENOMIC DNA]</scope>
    <source>
        <strain evidence="1 2">HNM0039</strain>
    </source>
</reference>
<keyword evidence="2" id="KW-1185">Reference proteome</keyword>